<keyword evidence="2 8" id="KW-0699">rRNA-binding</keyword>
<protein>
    <recommendedName>
        <fullName evidence="6 8">Small ribosomal subunit protein uS11</fullName>
    </recommendedName>
</protein>
<keyword evidence="3 8" id="KW-0694">RNA-binding</keyword>
<reference evidence="10 11" key="1">
    <citation type="submission" date="2019-03" db="EMBL/GenBank/DDBJ databases">
        <title>Genomic Encyclopedia of Type Strains, Phase IV (KMG-IV): sequencing the most valuable type-strain genomes for metagenomic binning, comparative biology and taxonomic classification.</title>
        <authorList>
            <person name="Goeker M."/>
        </authorList>
    </citation>
    <scope>NUCLEOTIDE SEQUENCE [LARGE SCALE GENOMIC DNA]</scope>
    <source>
        <strain evidence="10 11">DSM 100013</strain>
    </source>
</reference>
<dbReference type="NCBIfam" id="TIGR03632">
    <property type="entry name" value="uS11_bact"/>
    <property type="match status" value="1"/>
</dbReference>
<comment type="function">
    <text evidence="7 8">Located on the platform of the 30S subunit, it bridges several disparate RNA helices of the 16S rRNA. Forms part of the Shine-Dalgarno cleft in the 70S ribosome.</text>
</comment>
<dbReference type="GO" id="GO:0003735">
    <property type="term" value="F:structural constituent of ribosome"/>
    <property type="evidence" value="ECO:0007669"/>
    <property type="project" value="InterPro"/>
</dbReference>
<dbReference type="HAMAP" id="MF_01310">
    <property type="entry name" value="Ribosomal_uS11"/>
    <property type="match status" value="1"/>
</dbReference>
<evidence type="ECO:0000256" key="1">
    <source>
        <dbReference type="ARBA" id="ARBA00006194"/>
    </source>
</evidence>
<evidence type="ECO:0000256" key="2">
    <source>
        <dbReference type="ARBA" id="ARBA00022730"/>
    </source>
</evidence>
<evidence type="ECO:0000256" key="5">
    <source>
        <dbReference type="ARBA" id="ARBA00023274"/>
    </source>
</evidence>
<dbReference type="Pfam" id="PF00411">
    <property type="entry name" value="Ribosomal_S11"/>
    <property type="match status" value="1"/>
</dbReference>
<comment type="similarity">
    <text evidence="1 8 9">Belongs to the universal ribosomal protein uS11 family.</text>
</comment>
<proteinExistence type="inferred from homology"/>
<dbReference type="GO" id="GO:0005840">
    <property type="term" value="C:ribosome"/>
    <property type="evidence" value="ECO:0007669"/>
    <property type="project" value="UniProtKB-KW"/>
</dbReference>
<dbReference type="GO" id="GO:0019843">
    <property type="term" value="F:rRNA binding"/>
    <property type="evidence" value="ECO:0007669"/>
    <property type="project" value="UniProtKB-UniRule"/>
</dbReference>
<sequence length="133" mass="14425">MAKAVKRKTTTRKKRERKNIERGQAHIQSTFNNSIVTLTDMQGNTLSWSSAGQLGFKGSRKSTPFAAQMAAEAAAKGAMEHGLRTIDVYVKGPGAGREAAIRSLQAAGLEVTLIKDVTPVPHNGCRPPKRRRV</sequence>
<keyword evidence="11" id="KW-1185">Reference proteome</keyword>
<gene>
    <name evidence="8" type="primary">rpsK</name>
    <name evidence="10" type="ORF">EDD79_102521</name>
</gene>
<dbReference type="GO" id="GO:1990904">
    <property type="term" value="C:ribonucleoprotein complex"/>
    <property type="evidence" value="ECO:0007669"/>
    <property type="project" value="UniProtKB-KW"/>
</dbReference>
<dbReference type="Gene3D" id="3.30.420.80">
    <property type="entry name" value="Ribosomal protein S11"/>
    <property type="match status" value="1"/>
</dbReference>
<dbReference type="InterPro" id="IPR036967">
    <property type="entry name" value="Ribosomal_uS11_sf"/>
</dbReference>
<keyword evidence="4 8" id="KW-0689">Ribosomal protein</keyword>
<comment type="subunit">
    <text evidence="8">Part of the 30S ribosomal subunit. Interacts with proteins S7 and S18. Binds to IF-3.</text>
</comment>
<evidence type="ECO:0000256" key="9">
    <source>
        <dbReference type="RuleBase" id="RU003629"/>
    </source>
</evidence>
<evidence type="ECO:0000256" key="7">
    <source>
        <dbReference type="ARBA" id="ARBA00058053"/>
    </source>
</evidence>
<keyword evidence="5 8" id="KW-0687">Ribonucleoprotein</keyword>
<accession>A0A4V2T3I9</accession>
<evidence type="ECO:0000256" key="4">
    <source>
        <dbReference type="ARBA" id="ARBA00022980"/>
    </source>
</evidence>
<dbReference type="GO" id="GO:0006412">
    <property type="term" value="P:translation"/>
    <property type="evidence" value="ECO:0007669"/>
    <property type="project" value="UniProtKB-UniRule"/>
</dbReference>
<dbReference type="PANTHER" id="PTHR11759">
    <property type="entry name" value="40S RIBOSOMAL PROTEIN S14/30S RIBOSOMAL PROTEIN S11"/>
    <property type="match status" value="1"/>
</dbReference>
<comment type="caution">
    <text evidence="10">The sequence shown here is derived from an EMBL/GenBank/DDBJ whole genome shotgun (WGS) entry which is preliminary data.</text>
</comment>
<dbReference type="InterPro" id="IPR019981">
    <property type="entry name" value="Ribosomal_uS11_bac-type"/>
</dbReference>
<dbReference type="Proteomes" id="UP000295504">
    <property type="component" value="Unassembled WGS sequence"/>
</dbReference>
<evidence type="ECO:0000256" key="3">
    <source>
        <dbReference type="ARBA" id="ARBA00022884"/>
    </source>
</evidence>
<name>A0A4V2T3I9_9FIRM</name>
<evidence type="ECO:0000256" key="6">
    <source>
        <dbReference type="ARBA" id="ARBA00035160"/>
    </source>
</evidence>
<evidence type="ECO:0000313" key="11">
    <source>
        <dbReference type="Proteomes" id="UP000295504"/>
    </source>
</evidence>
<dbReference type="InterPro" id="IPR001971">
    <property type="entry name" value="Ribosomal_uS11"/>
</dbReference>
<dbReference type="EMBL" id="SLYC01000025">
    <property type="protein sequence ID" value="TCQ01614.1"/>
    <property type="molecule type" value="Genomic_DNA"/>
</dbReference>
<organism evidence="10 11">
    <name type="scientific">Serpentinicella alkaliphila</name>
    <dbReference type="NCBI Taxonomy" id="1734049"/>
    <lineage>
        <taxon>Bacteria</taxon>
        <taxon>Bacillati</taxon>
        <taxon>Bacillota</taxon>
        <taxon>Clostridia</taxon>
        <taxon>Peptostreptococcales</taxon>
        <taxon>Natronincolaceae</taxon>
        <taxon>Serpentinicella</taxon>
    </lineage>
</organism>
<dbReference type="PROSITE" id="PS00054">
    <property type="entry name" value="RIBOSOMAL_S11"/>
    <property type="match status" value="1"/>
</dbReference>
<dbReference type="PIRSF" id="PIRSF002131">
    <property type="entry name" value="Ribosomal_S11"/>
    <property type="match status" value="1"/>
</dbReference>
<evidence type="ECO:0000313" key="10">
    <source>
        <dbReference type="EMBL" id="TCQ01614.1"/>
    </source>
</evidence>
<dbReference type="OrthoDB" id="9806415at2"/>
<evidence type="ECO:0000256" key="8">
    <source>
        <dbReference type="HAMAP-Rule" id="MF_01310"/>
    </source>
</evidence>
<dbReference type="InterPro" id="IPR018102">
    <property type="entry name" value="Ribosomal_uS11_CS"/>
</dbReference>
<dbReference type="FunFam" id="3.30.420.80:FF:000001">
    <property type="entry name" value="30S ribosomal protein S11"/>
    <property type="match status" value="1"/>
</dbReference>
<dbReference type="NCBIfam" id="NF003698">
    <property type="entry name" value="PRK05309.1"/>
    <property type="match status" value="1"/>
</dbReference>
<dbReference type="RefSeq" id="WP_132848850.1">
    <property type="nucleotide sequence ID" value="NZ_CP058648.1"/>
</dbReference>
<dbReference type="AlphaFoldDB" id="A0A4V2T3I9"/>
<dbReference type="SUPFAM" id="SSF53137">
    <property type="entry name" value="Translational machinery components"/>
    <property type="match status" value="1"/>
</dbReference>